<accession>A0A238H2S5</accession>
<sequence length="39" mass="4398">MIARRPDSDHPAIASRYNRLHLHGEQAMDSTPEHASNTN</sequence>
<name>A0A238H2S5_9BURK</name>
<dbReference type="EMBL" id="FXAN01000041">
    <property type="protein sequence ID" value="SMF99534.1"/>
    <property type="molecule type" value="Genomic_DNA"/>
</dbReference>
<reference evidence="1 2" key="1">
    <citation type="submission" date="2017-04" db="EMBL/GenBank/DDBJ databases">
        <authorList>
            <person name="Afonso C.L."/>
            <person name="Miller P.J."/>
            <person name="Scott M.A."/>
            <person name="Spackman E."/>
            <person name="Goraichik I."/>
            <person name="Dimitrov K.M."/>
            <person name="Suarez D.L."/>
            <person name="Swayne D.E."/>
        </authorList>
    </citation>
    <scope>NUCLEOTIDE SEQUENCE [LARGE SCALE GENOMIC DNA]</scope>
    <source>
        <strain evidence="1">LMG 28154</strain>
    </source>
</reference>
<organism evidence="1 2">
    <name type="scientific">Burkholderia singularis</name>
    <dbReference type="NCBI Taxonomy" id="1503053"/>
    <lineage>
        <taxon>Bacteria</taxon>
        <taxon>Pseudomonadati</taxon>
        <taxon>Pseudomonadota</taxon>
        <taxon>Betaproteobacteria</taxon>
        <taxon>Burkholderiales</taxon>
        <taxon>Burkholderiaceae</taxon>
        <taxon>Burkholderia</taxon>
        <taxon>pseudomallei group</taxon>
    </lineage>
</organism>
<dbReference type="AlphaFoldDB" id="A0A238H2S5"/>
<dbReference type="Proteomes" id="UP000198460">
    <property type="component" value="Unassembled WGS sequence"/>
</dbReference>
<protein>
    <submittedName>
        <fullName evidence="1">Uncharacterized protein</fullName>
    </submittedName>
</protein>
<gene>
    <name evidence="1" type="ORF">BSIN_2552</name>
</gene>
<evidence type="ECO:0000313" key="2">
    <source>
        <dbReference type="Proteomes" id="UP000198460"/>
    </source>
</evidence>
<evidence type="ECO:0000313" key="1">
    <source>
        <dbReference type="EMBL" id="SMF99534.1"/>
    </source>
</evidence>
<proteinExistence type="predicted"/>